<comment type="subcellular location">
    <subcellularLocation>
        <location evidence="1">Membrane</location>
        <topology evidence="1">Multi-pass membrane protein</topology>
    </subcellularLocation>
</comment>
<dbReference type="CDD" id="cd19051">
    <property type="entry name" value="LGIC_TM_cation"/>
    <property type="match status" value="1"/>
</dbReference>
<dbReference type="PANTHER" id="PTHR18945">
    <property type="entry name" value="NEUROTRANSMITTER GATED ION CHANNEL"/>
    <property type="match status" value="1"/>
</dbReference>
<keyword evidence="5" id="KW-0406">Ion transport</keyword>
<dbReference type="AlphaFoldDB" id="A0A210QPG5"/>
<dbReference type="InterPro" id="IPR038050">
    <property type="entry name" value="Neuro_actylchol_rec"/>
</dbReference>
<keyword evidence="4 5" id="KW-0472">Membrane</keyword>
<evidence type="ECO:0000256" key="1">
    <source>
        <dbReference type="ARBA" id="ARBA00004141"/>
    </source>
</evidence>
<feature type="transmembrane region" description="Helical" evidence="5">
    <location>
        <begin position="297"/>
        <end position="322"/>
    </location>
</feature>
<feature type="transmembrane region" description="Helical" evidence="5">
    <location>
        <begin position="267"/>
        <end position="285"/>
    </location>
</feature>
<sequence length="457" mass="52646">MDKKVYFHFVKRVALSLFLILTETTAITRADIHVKTQERIIADLFQNYSPFIKPRKNLSEPVDVNLTLHFTSLREIDERLQTMSFIGWMELTWIDEFLILGDGLKSLQLPKSEIWYPDVALFNSIDDPQHISDGQHIILLEDGRVVWYPARQYNVRCQIDIRRFPFDEQKCQIRIGAWQSPVWIQRIADNGKSLAETLFEQNGEWEITQTITQPEVSTEYSISFVRYAVHFRRRFLHPVINTLFPVVLLSFLNTLVFLLPANSGEKMTLCISVLLSFTVFLTVFNDMMPKTSTTISYLSIYLCIQLGMSGLAIVESICIWRVNHRENTLSFKKTTNGNMANCSHDISETESTLSTLTDGIVSNDNGIPTQDDSQGRYEHHPTSLNGASVNNINIRDKTTSPKWNFFGQHFKQTYLMSDNGESCGCQLDSDRLDLMCFWLHFGITSISTTILMVMFWL</sequence>
<evidence type="ECO:0000256" key="4">
    <source>
        <dbReference type="ARBA" id="ARBA00023136"/>
    </source>
</evidence>
<keyword evidence="2 5" id="KW-0812">Transmembrane</keyword>
<keyword evidence="9" id="KW-1185">Reference proteome</keyword>
<name>A0A210QPG5_MIZYE</name>
<dbReference type="InterPro" id="IPR036734">
    <property type="entry name" value="Neur_chan_lig-bd_sf"/>
</dbReference>
<accession>A0A210QPG5</accession>
<dbReference type="InterPro" id="IPR006201">
    <property type="entry name" value="Neur_channel"/>
</dbReference>
<comment type="caution">
    <text evidence="8">The sequence shown here is derived from an EMBL/GenBank/DDBJ whole genome shotgun (WGS) entry which is preliminary data.</text>
</comment>
<dbReference type="OrthoDB" id="6133385at2759"/>
<feature type="transmembrane region" description="Helical" evidence="5">
    <location>
        <begin position="437"/>
        <end position="456"/>
    </location>
</feature>
<evidence type="ECO:0000313" key="9">
    <source>
        <dbReference type="Proteomes" id="UP000242188"/>
    </source>
</evidence>
<feature type="domain" description="Neurotransmitter-gated ion-channel transmembrane" evidence="7">
    <location>
        <begin position="242"/>
        <end position="328"/>
    </location>
</feature>
<dbReference type="InterPro" id="IPR018000">
    <property type="entry name" value="Neurotransmitter_ion_chnl_CS"/>
</dbReference>
<evidence type="ECO:0000259" key="6">
    <source>
        <dbReference type="Pfam" id="PF02931"/>
    </source>
</evidence>
<dbReference type="Proteomes" id="UP000242188">
    <property type="component" value="Unassembled WGS sequence"/>
</dbReference>
<evidence type="ECO:0000256" key="3">
    <source>
        <dbReference type="ARBA" id="ARBA00022989"/>
    </source>
</evidence>
<dbReference type="CDD" id="cd18989">
    <property type="entry name" value="LGIC_ECD_cation"/>
    <property type="match status" value="1"/>
</dbReference>
<dbReference type="FunFam" id="2.70.170.10:FF:000028">
    <property type="entry name" value="AcetylCholine Receptor"/>
    <property type="match status" value="1"/>
</dbReference>
<dbReference type="SUPFAM" id="SSF90112">
    <property type="entry name" value="Neurotransmitter-gated ion-channel transmembrane pore"/>
    <property type="match status" value="1"/>
</dbReference>
<evidence type="ECO:0000313" key="8">
    <source>
        <dbReference type="EMBL" id="OWF50615.1"/>
    </source>
</evidence>
<dbReference type="PROSITE" id="PS00236">
    <property type="entry name" value="NEUROTR_ION_CHANNEL"/>
    <property type="match status" value="1"/>
</dbReference>
<evidence type="ECO:0000256" key="5">
    <source>
        <dbReference type="RuleBase" id="RU000687"/>
    </source>
</evidence>
<organism evidence="8 9">
    <name type="scientific">Mizuhopecten yessoensis</name>
    <name type="common">Japanese scallop</name>
    <name type="synonym">Patinopecten yessoensis</name>
    <dbReference type="NCBI Taxonomy" id="6573"/>
    <lineage>
        <taxon>Eukaryota</taxon>
        <taxon>Metazoa</taxon>
        <taxon>Spiralia</taxon>
        <taxon>Lophotrochozoa</taxon>
        <taxon>Mollusca</taxon>
        <taxon>Bivalvia</taxon>
        <taxon>Autobranchia</taxon>
        <taxon>Pteriomorphia</taxon>
        <taxon>Pectinida</taxon>
        <taxon>Pectinoidea</taxon>
        <taxon>Pectinidae</taxon>
        <taxon>Mizuhopecten</taxon>
    </lineage>
</organism>
<keyword evidence="3 5" id="KW-1133">Transmembrane helix</keyword>
<keyword evidence="5" id="KW-0407">Ion channel</keyword>
<evidence type="ECO:0000259" key="7">
    <source>
        <dbReference type="Pfam" id="PF02932"/>
    </source>
</evidence>
<dbReference type="Gene3D" id="1.20.58.390">
    <property type="entry name" value="Neurotransmitter-gated ion-channel transmembrane domain"/>
    <property type="match status" value="1"/>
</dbReference>
<dbReference type="InterPro" id="IPR006202">
    <property type="entry name" value="Neur_chan_lig-bd"/>
</dbReference>
<dbReference type="PRINTS" id="PR00252">
    <property type="entry name" value="NRIONCHANNEL"/>
</dbReference>
<proteinExistence type="inferred from homology"/>
<dbReference type="GO" id="GO:0005230">
    <property type="term" value="F:extracellular ligand-gated monoatomic ion channel activity"/>
    <property type="evidence" value="ECO:0007669"/>
    <property type="project" value="InterPro"/>
</dbReference>
<dbReference type="InterPro" id="IPR036719">
    <property type="entry name" value="Neuro-gated_channel_TM_sf"/>
</dbReference>
<dbReference type="InterPro" id="IPR006029">
    <property type="entry name" value="Neurotrans-gated_channel_TM"/>
</dbReference>
<feature type="transmembrane region" description="Helical" evidence="5">
    <location>
        <begin position="242"/>
        <end position="260"/>
    </location>
</feature>
<keyword evidence="8" id="KW-0675">Receptor</keyword>
<dbReference type="SUPFAM" id="SSF63712">
    <property type="entry name" value="Nicotinic receptor ligand binding domain-like"/>
    <property type="match status" value="1"/>
</dbReference>
<dbReference type="STRING" id="6573.A0A210QPG5"/>
<dbReference type="Gene3D" id="2.70.170.10">
    <property type="entry name" value="Neurotransmitter-gated ion-channel ligand-binding domain"/>
    <property type="match status" value="1"/>
</dbReference>
<feature type="domain" description="Neurotransmitter-gated ion-channel ligand-binding" evidence="6">
    <location>
        <begin position="37"/>
        <end position="234"/>
    </location>
</feature>
<dbReference type="EMBL" id="NEDP02002548">
    <property type="protein sequence ID" value="OWF50615.1"/>
    <property type="molecule type" value="Genomic_DNA"/>
</dbReference>
<evidence type="ECO:0000256" key="2">
    <source>
        <dbReference type="ARBA" id="ARBA00022692"/>
    </source>
</evidence>
<dbReference type="GO" id="GO:0004888">
    <property type="term" value="F:transmembrane signaling receptor activity"/>
    <property type="evidence" value="ECO:0007669"/>
    <property type="project" value="InterPro"/>
</dbReference>
<dbReference type="Pfam" id="PF02931">
    <property type="entry name" value="Neur_chan_LBD"/>
    <property type="match status" value="1"/>
</dbReference>
<keyword evidence="5" id="KW-0813">Transport</keyword>
<gene>
    <name evidence="8" type="ORF">KP79_PYT22773</name>
</gene>
<comment type="similarity">
    <text evidence="5">Belongs to the ligand-gated ion channel (TC 1.A.9) family.</text>
</comment>
<dbReference type="GO" id="GO:0016020">
    <property type="term" value="C:membrane"/>
    <property type="evidence" value="ECO:0007669"/>
    <property type="project" value="UniProtKB-SubCell"/>
</dbReference>
<reference evidence="8 9" key="1">
    <citation type="journal article" date="2017" name="Nat. Ecol. Evol.">
        <title>Scallop genome provides insights into evolution of bilaterian karyotype and development.</title>
        <authorList>
            <person name="Wang S."/>
            <person name="Zhang J."/>
            <person name="Jiao W."/>
            <person name="Li J."/>
            <person name="Xun X."/>
            <person name="Sun Y."/>
            <person name="Guo X."/>
            <person name="Huan P."/>
            <person name="Dong B."/>
            <person name="Zhang L."/>
            <person name="Hu X."/>
            <person name="Sun X."/>
            <person name="Wang J."/>
            <person name="Zhao C."/>
            <person name="Wang Y."/>
            <person name="Wang D."/>
            <person name="Huang X."/>
            <person name="Wang R."/>
            <person name="Lv J."/>
            <person name="Li Y."/>
            <person name="Zhang Z."/>
            <person name="Liu B."/>
            <person name="Lu W."/>
            <person name="Hui Y."/>
            <person name="Liang J."/>
            <person name="Zhou Z."/>
            <person name="Hou R."/>
            <person name="Li X."/>
            <person name="Liu Y."/>
            <person name="Li H."/>
            <person name="Ning X."/>
            <person name="Lin Y."/>
            <person name="Zhao L."/>
            <person name="Xing Q."/>
            <person name="Dou J."/>
            <person name="Li Y."/>
            <person name="Mao J."/>
            <person name="Guo H."/>
            <person name="Dou H."/>
            <person name="Li T."/>
            <person name="Mu C."/>
            <person name="Jiang W."/>
            <person name="Fu Q."/>
            <person name="Fu X."/>
            <person name="Miao Y."/>
            <person name="Liu J."/>
            <person name="Yu Q."/>
            <person name="Li R."/>
            <person name="Liao H."/>
            <person name="Li X."/>
            <person name="Kong Y."/>
            <person name="Jiang Z."/>
            <person name="Chourrout D."/>
            <person name="Li R."/>
            <person name="Bao Z."/>
        </authorList>
    </citation>
    <scope>NUCLEOTIDE SEQUENCE [LARGE SCALE GENOMIC DNA]</scope>
    <source>
        <strain evidence="8 9">PY_sf001</strain>
    </source>
</reference>
<protein>
    <submittedName>
        <fullName evidence="8">Neuronal acetylcholine receptor subunit alpha-7</fullName>
    </submittedName>
</protein>
<dbReference type="Pfam" id="PF02932">
    <property type="entry name" value="Neur_chan_memb"/>
    <property type="match status" value="1"/>
</dbReference>